<comment type="pathway">
    <text evidence="4">Carbohydrate metabolism; tricarboxylic acid cycle.</text>
</comment>
<dbReference type="Pfam" id="PF01127">
    <property type="entry name" value="Sdh_cyt"/>
    <property type="match status" value="1"/>
</dbReference>
<protein>
    <recommendedName>
        <fullName evidence="6">Succinate dehydrogenase hydrophobic membrane anchor subunit</fullName>
    </recommendedName>
</protein>
<evidence type="ECO:0000256" key="15">
    <source>
        <dbReference type="ARBA" id="ARBA00023136"/>
    </source>
</evidence>
<dbReference type="EMBL" id="JBHMEA010000033">
    <property type="protein sequence ID" value="MFB9231866.1"/>
    <property type="molecule type" value="Genomic_DNA"/>
</dbReference>
<evidence type="ECO:0000256" key="5">
    <source>
        <dbReference type="ARBA" id="ARBA00011558"/>
    </source>
</evidence>
<evidence type="ECO:0000256" key="14">
    <source>
        <dbReference type="ARBA" id="ARBA00023004"/>
    </source>
</evidence>
<dbReference type="InterPro" id="IPR034804">
    <property type="entry name" value="SQR/QFR_C/D"/>
</dbReference>
<dbReference type="InterPro" id="IPR000701">
    <property type="entry name" value="SuccDH_FuR_B_TM-su"/>
</dbReference>
<feature type="transmembrane region" description="Helical" evidence="16">
    <location>
        <begin position="28"/>
        <end position="47"/>
    </location>
</feature>
<evidence type="ECO:0000256" key="16">
    <source>
        <dbReference type="SAM" id="Phobius"/>
    </source>
</evidence>
<evidence type="ECO:0000313" key="17">
    <source>
        <dbReference type="EMBL" id="MFB9231866.1"/>
    </source>
</evidence>
<keyword evidence="14" id="KW-0408">Iron</keyword>
<organism evidence="17 18">
    <name type="scientific">Pseudohalocynthiibacter aestuariivivens</name>
    <dbReference type="NCBI Taxonomy" id="1591409"/>
    <lineage>
        <taxon>Bacteria</taxon>
        <taxon>Pseudomonadati</taxon>
        <taxon>Pseudomonadota</taxon>
        <taxon>Alphaproteobacteria</taxon>
        <taxon>Rhodobacterales</taxon>
        <taxon>Paracoccaceae</taxon>
        <taxon>Pseudohalocynthiibacter</taxon>
    </lineage>
</organism>
<feature type="transmembrane region" description="Helical" evidence="16">
    <location>
        <begin position="59"/>
        <end position="79"/>
    </location>
</feature>
<dbReference type="Gene3D" id="1.20.1300.10">
    <property type="entry name" value="Fumarate reductase/succinate dehydrogenase, transmembrane subunit"/>
    <property type="match status" value="1"/>
</dbReference>
<sequence>MSYQTDRSRVSGLGSAKKGTEHWVSQRVSAIALIPLAVLFLYTFIGTLGDGHAAVVAKYAEPIPAIIAVMFILVLFRHLRLGVQVVIEDYISDHTTQLRMLILNMLVWRGVAIVGLFAIAKIAFSA</sequence>
<dbReference type="Proteomes" id="UP001589683">
    <property type="component" value="Unassembled WGS sequence"/>
</dbReference>
<keyword evidence="9" id="KW-0349">Heme</keyword>
<evidence type="ECO:0000256" key="8">
    <source>
        <dbReference type="ARBA" id="ARBA00022532"/>
    </source>
</evidence>
<dbReference type="SUPFAM" id="SSF81343">
    <property type="entry name" value="Fumarate reductase respiratory complex transmembrane subunits"/>
    <property type="match status" value="1"/>
</dbReference>
<comment type="subunit">
    <text evidence="5">Part of an enzyme complex containing four subunits: a flavoprotein, an iron-sulfur protein, plus two membrane-anchoring proteins, SdhC and SdhD.</text>
</comment>
<accession>A0ABV5JEG8</accession>
<evidence type="ECO:0000256" key="10">
    <source>
        <dbReference type="ARBA" id="ARBA00022692"/>
    </source>
</evidence>
<feature type="transmembrane region" description="Helical" evidence="16">
    <location>
        <begin position="100"/>
        <end position="124"/>
    </location>
</feature>
<evidence type="ECO:0000256" key="2">
    <source>
        <dbReference type="ARBA" id="ARBA00004050"/>
    </source>
</evidence>
<dbReference type="CDD" id="cd03495">
    <property type="entry name" value="SQR_TypeC_SdhD_like"/>
    <property type="match status" value="1"/>
</dbReference>
<gene>
    <name evidence="17" type="primary">sdhD</name>
    <name evidence="17" type="ORF">ACFFUT_08720</name>
</gene>
<dbReference type="InterPro" id="IPR014312">
    <property type="entry name" value="Succ_DH_anchor"/>
</dbReference>
<dbReference type="NCBIfam" id="TIGR02968">
    <property type="entry name" value="succ_dehyd_anc"/>
    <property type="match status" value="1"/>
</dbReference>
<keyword evidence="15 16" id="KW-0472">Membrane</keyword>
<evidence type="ECO:0000256" key="12">
    <source>
        <dbReference type="ARBA" id="ARBA00022982"/>
    </source>
</evidence>
<keyword evidence="18" id="KW-1185">Reference proteome</keyword>
<keyword evidence="8" id="KW-0816">Tricarboxylic acid cycle</keyword>
<proteinExistence type="predicted"/>
<evidence type="ECO:0000256" key="9">
    <source>
        <dbReference type="ARBA" id="ARBA00022617"/>
    </source>
</evidence>
<comment type="subcellular location">
    <subcellularLocation>
        <location evidence="3">Membrane</location>
        <topology evidence="3">Multi-pass membrane protein</topology>
    </subcellularLocation>
</comment>
<evidence type="ECO:0000256" key="3">
    <source>
        <dbReference type="ARBA" id="ARBA00004141"/>
    </source>
</evidence>
<keyword evidence="12" id="KW-0249">Electron transport</keyword>
<evidence type="ECO:0000256" key="13">
    <source>
        <dbReference type="ARBA" id="ARBA00022989"/>
    </source>
</evidence>
<evidence type="ECO:0000256" key="11">
    <source>
        <dbReference type="ARBA" id="ARBA00022723"/>
    </source>
</evidence>
<evidence type="ECO:0000313" key="18">
    <source>
        <dbReference type="Proteomes" id="UP001589683"/>
    </source>
</evidence>
<name>A0ABV5JEG8_9RHOB</name>
<comment type="caution">
    <text evidence="17">The sequence shown here is derived from an EMBL/GenBank/DDBJ whole genome shotgun (WGS) entry which is preliminary data.</text>
</comment>
<comment type="function">
    <text evidence="2">Membrane-anchoring subunit of succinate dehydrogenase (SDH).</text>
</comment>
<reference evidence="17 18" key="1">
    <citation type="submission" date="2024-09" db="EMBL/GenBank/DDBJ databases">
        <authorList>
            <person name="Sun Q."/>
            <person name="Mori K."/>
        </authorList>
    </citation>
    <scope>NUCLEOTIDE SEQUENCE [LARGE SCALE GENOMIC DNA]</scope>
    <source>
        <strain evidence="17 18">CECT 8726</strain>
    </source>
</reference>
<keyword evidence="7" id="KW-0813">Transport</keyword>
<evidence type="ECO:0000256" key="7">
    <source>
        <dbReference type="ARBA" id="ARBA00022448"/>
    </source>
</evidence>
<comment type="cofactor">
    <cofactor evidence="1">
        <name>heme</name>
        <dbReference type="ChEBI" id="CHEBI:30413"/>
    </cofactor>
</comment>
<keyword evidence="13 16" id="KW-1133">Transmembrane helix</keyword>
<dbReference type="RefSeq" id="WP_213888693.1">
    <property type="nucleotide sequence ID" value="NZ_JAGFNU010000004.1"/>
</dbReference>
<evidence type="ECO:0000256" key="4">
    <source>
        <dbReference type="ARBA" id="ARBA00005163"/>
    </source>
</evidence>
<keyword evidence="10 16" id="KW-0812">Transmembrane</keyword>
<keyword evidence="11" id="KW-0479">Metal-binding</keyword>
<evidence type="ECO:0000256" key="6">
    <source>
        <dbReference type="ARBA" id="ARBA00019425"/>
    </source>
</evidence>
<evidence type="ECO:0000256" key="1">
    <source>
        <dbReference type="ARBA" id="ARBA00001971"/>
    </source>
</evidence>